<dbReference type="SUPFAM" id="SSF54637">
    <property type="entry name" value="Thioesterase/thiol ester dehydrase-isomerase"/>
    <property type="match status" value="1"/>
</dbReference>
<dbReference type="Proteomes" id="UP000663181">
    <property type="component" value="Chromosome"/>
</dbReference>
<reference evidence="9 10" key="1">
    <citation type="submission" date="2020-10" db="EMBL/GenBank/DDBJ databases">
        <title>Phylogeny of dyella-like bacteria.</title>
        <authorList>
            <person name="Fu J."/>
        </authorList>
    </citation>
    <scope>NUCLEOTIDE SEQUENCE [LARGE SCALE GENOMIC DNA]</scope>
    <source>
        <strain evidence="9 10">DHOB09</strain>
    </source>
</reference>
<dbReference type="InterPro" id="IPR003736">
    <property type="entry name" value="PAAI_dom"/>
</dbReference>
<name>A0ABX7H183_9GAMM</name>
<dbReference type="Gene3D" id="3.10.129.10">
    <property type="entry name" value="Hotdog Thioesterase"/>
    <property type="match status" value="1"/>
</dbReference>
<dbReference type="Pfam" id="PF03061">
    <property type="entry name" value="4HBT"/>
    <property type="match status" value="1"/>
</dbReference>
<dbReference type="InterPro" id="IPR029069">
    <property type="entry name" value="HotDog_dom_sf"/>
</dbReference>
<evidence type="ECO:0000256" key="6">
    <source>
        <dbReference type="ARBA" id="ARBA00040062"/>
    </source>
</evidence>
<evidence type="ECO:0000256" key="3">
    <source>
        <dbReference type="ARBA" id="ARBA00036002"/>
    </source>
</evidence>
<dbReference type="EC" id="3.1.2.20" evidence="5"/>
<evidence type="ECO:0000259" key="8">
    <source>
        <dbReference type="Pfam" id="PF03061"/>
    </source>
</evidence>
<feature type="domain" description="Thioesterase" evidence="8">
    <location>
        <begin position="47"/>
        <end position="118"/>
    </location>
</feature>
<organism evidence="9 10">
    <name type="scientific">Dyella caseinilytica</name>
    <dbReference type="NCBI Taxonomy" id="1849581"/>
    <lineage>
        <taxon>Bacteria</taxon>
        <taxon>Pseudomonadati</taxon>
        <taxon>Pseudomonadota</taxon>
        <taxon>Gammaproteobacteria</taxon>
        <taxon>Lysobacterales</taxon>
        <taxon>Rhodanobacteraceae</taxon>
        <taxon>Dyella</taxon>
    </lineage>
</organism>
<dbReference type="CDD" id="cd03443">
    <property type="entry name" value="PaaI_thioesterase"/>
    <property type="match status" value="1"/>
</dbReference>
<evidence type="ECO:0000256" key="2">
    <source>
        <dbReference type="ARBA" id="ARBA00035880"/>
    </source>
</evidence>
<evidence type="ECO:0000256" key="4">
    <source>
        <dbReference type="ARBA" id="ARBA00038381"/>
    </source>
</evidence>
<proteinExistence type="inferred from homology"/>
<keyword evidence="10" id="KW-1185">Reference proteome</keyword>
<evidence type="ECO:0000313" key="10">
    <source>
        <dbReference type="Proteomes" id="UP000663181"/>
    </source>
</evidence>
<evidence type="ECO:0000313" key="9">
    <source>
        <dbReference type="EMBL" id="QRN56023.1"/>
    </source>
</evidence>
<accession>A0ABX7H183</accession>
<dbReference type="NCBIfam" id="TIGR00369">
    <property type="entry name" value="unchar_dom_1"/>
    <property type="match status" value="1"/>
</dbReference>
<comment type="catalytic activity">
    <reaction evidence="3">
        <text>a long-chain fatty acyl-CoA + H2O = a long-chain fatty acid + CoA + H(+)</text>
        <dbReference type="Rhea" id="RHEA:67680"/>
        <dbReference type="ChEBI" id="CHEBI:15377"/>
        <dbReference type="ChEBI" id="CHEBI:15378"/>
        <dbReference type="ChEBI" id="CHEBI:57287"/>
        <dbReference type="ChEBI" id="CHEBI:57560"/>
        <dbReference type="ChEBI" id="CHEBI:83139"/>
    </reaction>
</comment>
<dbReference type="EMBL" id="CP064030">
    <property type="protein sequence ID" value="QRN56023.1"/>
    <property type="molecule type" value="Genomic_DNA"/>
</dbReference>
<comment type="catalytic activity">
    <reaction evidence="2">
        <text>a fatty acyl-CoA + H2O = a fatty acid + CoA + H(+)</text>
        <dbReference type="Rhea" id="RHEA:16781"/>
        <dbReference type="ChEBI" id="CHEBI:15377"/>
        <dbReference type="ChEBI" id="CHEBI:15378"/>
        <dbReference type="ChEBI" id="CHEBI:28868"/>
        <dbReference type="ChEBI" id="CHEBI:57287"/>
        <dbReference type="ChEBI" id="CHEBI:77636"/>
        <dbReference type="EC" id="3.1.2.20"/>
    </reaction>
</comment>
<evidence type="ECO:0000256" key="5">
    <source>
        <dbReference type="ARBA" id="ARBA00038894"/>
    </source>
</evidence>
<gene>
    <name evidence="9" type="ORF">ISN74_19210</name>
</gene>
<evidence type="ECO:0000256" key="1">
    <source>
        <dbReference type="ARBA" id="ARBA00022801"/>
    </source>
</evidence>
<dbReference type="InterPro" id="IPR006683">
    <property type="entry name" value="Thioestr_dom"/>
</dbReference>
<keyword evidence="1" id="KW-0378">Hydrolase</keyword>
<evidence type="ECO:0000256" key="7">
    <source>
        <dbReference type="ARBA" id="ARBA00048062"/>
    </source>
</evidence>
<dbReference type="PANTHER" id="PTHR43240">
    <property type="entry name" value="1,4-DIHYDROXY-2-NAPHTHOYL-COA THIOESTERASE 1"/>
    <property type="match status" value="1"/>
</dbReference>
<comment type="catalytic activity">
    <reaction evidence="7">
        <text>a medium-chain fatty acyl-CoA + H2O = a medium-chain fatty acid + CoA + H(+)</text>
        <dbReference type="Rhea" id="RHEA:68184"/>
        <dbReference type="ChEBI" id="CHEBI:15377"/>
        <dbReference type="ChEBI" id="CHEBI:15378"/>
        <dbReference type="ChEBI" id="CHEBI:57287"/>
        <dbReference type="ChEBI" id="CHEBI:59558"/>
        <dbReference type="ChEBI" id="CHEBI:90546"/>
    </reaction>
</comment>
<protein>
    <recommendedName>
        <fullName evidence="6">Medium/long-chain acyl-CoA thioesterase YigI</fullName>
        <ecNumber evidence="5">3.1.2.20</ecNumber>
    </recommendedName>
</protein>
<comment type="similarity">
    <text evidence="4">Belongs to the YigI thioesterase family.</text>
</comment>
<sequence length="144" mass="15150">MKESLAFGTSVLQSQPFSVLLGAKLVVFAEGHAEIQIPINDQLKQQHGFVHGGVISYAADNALTFAGGSVLGAGVVTSEFKINYLRPALGDCLIARAQVIHAGKNQAVCRCDLFCTDSEGERLCATSQGTITRLGSPSAENTQV</sequence>
<dbReference type="PANTHER" id="PTHR43240:SF20">
    <property type="entry name" value="MEDIUM_LONG-CHAIN ACYL-COA THIOESTERASE YIGI"/>
    <property type="match status" value="1"/>
</dbReference>